<dbReference type="STRING" id="58114.SAMN05216270_11214"/>
<dbReference type="Proteomes" id="UP000198949">
    <property type="component" value="Unassembled WGS sequence"/>
</dbReference>
<dbReference type="Pfam" id="PF03235">
    <property type="entry name" value="GmrSD_N"/>
    <property type="match status" value="1"/>
</dbReference>
<reference evidence="3" key="1">
    <citation type="submission" date="2016-10" db="EMBL/GenBank/DDBJ databases">
        <authorList>
            <person name="Varghese N."/>
            <person name="Submissions S."/>
        </authorList>
    </citation>
    <scope>NUCLEOTIDE SEQUENCE [LARGE SCALE GENOMIC DNA]</scope>
    <source>
        <strain evidence="3">CGMCC 4.3516</strain>
    </source>
</reference>
<dbReference type="AlphaFoldDB" id="A0A1G6ZX99"/>
<dbReference type="PANTHER" id="PTHR37292">
    <property type="entry name" value="VNG6097C"/>
    <property type="match status" value="1"/>
</dbReference>
<feature type="domain" description="GmrSD restriction endonucleases N-terminal" evidence="1">
    <location>
        <begin position="10"/>
        <end position="210"/>
    </location>
</feature>
<keyword evidence="3" id="KW-1185">Reference proteome</keyword>
<protein>
    <recommendedName>
        <fullName evidence="1">GmrSD restriction endonucleases N-terminal domain-containing protein</fullName>
    </recommendedName>
</protein>
<proteinExistence type="predicted"/>
<sequence>MRLESTNWQLSQLVSQISTGAVRLPEVQRGYVWKPIQVASFVDSLYRGYPIGSLLFWRSDVQPLTREADIDAVPGESGAPLYLLDGQQRLTSLHRVFNDHDQAQIVFNVETERFQNQSSSTVNDVRWVKVFDIVDGRIDLFELTFKLSERIPELDRNDIHKRLARLEKTKERTVYLEILGEFEYEEVSEIFIRVNSGRPLKRMDLALATLSARRPGTLAQLESEAAHWAERGWGDLDLTFLARALTAAVLGRGLTPASNKQLLAKSDAELDAGWRTVQRGLRHLVPLLKENLGVTHSSLLKSVVVLLPLVVLLGERSDEPMESETADAILYWFLAATLRNRYSGSTDTKLGQDIPDARKPDGVNRLLDRLGLPDGRLEVTPRDLVDRSSGSPYFMMSFLAAKSQGAHDWWSGAAVSVGAEGGHKLEYHHVFPQALLRRSGEYTRTEINDLANLVFIAGRANRGIGAKRPNEYLAGMAISDDELLAHSIPDDRSLWEENRYRAFLARRRELLSGAMNAILDRLRPQWLVRGGDTGDPMDGLVVDFTYAVPEGGEDQLHVEVQVGGQQWEGVCEMTEIYSVLQDASLGLNSELMLSGTRVAVSAGDDDITIPMGPVRISGSKEEWQKTLTRIENEIEYPDQPLTSSHSGWDGPIVDVQVTAVV</sequence>
<evidence type="ECO:0000313" key="3">
    <source>
        <dbReference type="Proteomes" id="UP000198949"/>
    </source>
</evidence>
<name>A0A1G6ZX99_9ACTN</name>
<evidence type="ECO:0000313" key="2">
    <source>
        <dbReference type="EMBL" id="SDE07189.1"/>
    </source>
</evidence>
<dbReference type="InterPro" id="IPR004919">
    <property type="entry name" value="GmrSD_N"/>
</dbReference>
<dbReference type="PANTHER" id="PTHR37292:SF2">
    <property type="entry name" value="DUF262 DOMAIN-CONTAINING PROTEIN"/>
    <property type="match status" value="1"/>
</dbReference>
<dbReference type="EMBL" id="FNAD01000012">
    <property type="protein sequence ID" value="SDE07189.1"/>
    <property type="molecule type" value="Genomic_DNA"/>
</dbReference>
<organism evidence="2 3">
    <name type="scientific">Glycomyces harbinensis</name>
    <dbReference type="NCBI Taxonomy" id="58114"/>
    <lineage>
        <taxon>Bacteria</taxon>
        <taxon>Bacillati</taxon>
        <taxon>Actinomycetota</taxon>
        <taxon>Actinomycetes</taxon>
        <taxon>Glycomycetales</taxon>
        <taxon>Glycomycetaceae</taxon>
        <taxon>Glycomyces</taxon>
    </lineage>
</organism>
<accession>A0A1G6ZX99</accession>
<evidence type="ECO:0000259" key="1">
    <source>
        <dbReference type="Pfam" id="PF03235"/>
    </source>
</evidence>
<gene>
    <name evidence="2" type="ORF">SAMN05216270_11214</name>
</gene>
<dbReference type="RefSeq" id="WP_177155008.1">
    <property type="nucleotide sequence ID" value="NZ_FNAD01000012.1"/>
</dbReference>